<dbReference type="AlphaFoldDB" id="A0A9W4DX57"/>
<dbReference type="Proteomes" id="UP001152519">
    <property type="component" value="Unassembled WGS sequence"/>
</dbReference>
<evidence type="ECO:0000313" key="3">
    <source>
        <dbReference type="Proteomes" id="UP001152519"/>
    </source>
</evidence>
<protein>
    <submittedName>
        <fullName evidence="2">Uncharacterized protein</fullName>
    </submittedName>
</protein>
<gene>
    <name evidence="2" type="ORF">SCOCK_630008</name>
</gene>
<feature type="region of interest" description="Disordered" evidence="1">
    <location>
        <begin position="1"/>
        <end position="102"/>
    </location>
</feature>
<feature type="compositionally biased region" description="Basic residues" evidence="1">
    <location>
        <begin position="19"/>
        <end position="38"/>
    </location>
</feature>
<proteinExistence type="predicted"/>
<accession>A0A9W4DX57</accession>
<dbReference type="EMBL" id="CAJSLV010000096">
    <property type="protein sequence ID" value="CAG6398063.1"/>
    <property type="molecule type" value="Genomic_DNA"/>
</dbReference>
<evidence type="ECO:0000256" key="1">
    <source>
        <dbReference type="SAM" id="MobiDB-lite"/>
    </source>
</evidence>
<comment type="caution">
    <text evidence="2">The sequence shown here is derived from an EMBL/GenBank/DDBJ whole genome shotgun (WGS) entry which is preliminary data.</text>
</comment>
<name>A0A9W4DX57_9ACTN</name>
<keyword evidence="3" id="KW-1185">Reference proteome</keyword>
<sequence>MASWADNVVVTTTNSPSSKRPRTNRLPHHHNTKIKKLRPQCGHTPKTQQKGRPRISAETASDLRKRWSGRQDLNLRPLDPQDSRRRLSKHRPDHPAPTGTWS</sequence>
<evidence type="ECO:0000313" key="2">
    <source>
        <dbReference type="EMBL" id="CAG6398063.1"/>
    </source>
</evidence>
<organism evidence="2 3">
    <name type="scientific">Actinacidiphila cocklensis</name>
    <dbReference type="NCBI Taxonomy" id="887465"/>
    <lineage>
        <taxon>Bacteria</taxon>
        <taxon>Bacillati</taxon>
        <taxon>Actinomycetota</taxon>
        <taxon>Actinomycetes</taxon>
        <taxon>Kitasatosporales</taxon>
        <taxon>Streptomycetaceae</taxon>
        <taxon>Actinacidiphila</taxon>
    </lineage>
</organism>
<feature type="compositionally biased region" description="Polar residues" evidence="1">
    <location>
        <begin position="9"/>
        <end position="18"/>
    </location>
</feature>
<reference evidence="2" key="1">
    <citation type="submission" date="2021-05" db="EMBL/GenBank/DDBJ databases">
        <authorList>
            <person name="Arsene-Ploetze F."/>
        </authorList>
    </citation>
    <scope>NUCLEOTIDE SEQUENCE</scope>
    <source>
        <strain evidence="2">DSM 42138</strain>
    </source>
</reference>